<gene>
    <name evidence="2" type="ORF">O3M35_002981</name>
</gene>
<accession>A0AAW1CKV3</accession>
<evidence type="ECO:0000313" key="3">
    <source>
        <dbReference type="Proteomes" id="UP001461498"/>
    </source>
</evidence>
<sequence length="98" mass="11086">MINTARISSSESNATPTKSYQIDSNDLTTVVSTNEKQTNLLAFKQRNIRPRRSMSETSVYRANSRYTLKTGVNQSNKTLDRLMECFWVCSPGCQQTNA</sequence>
<proteinExistence type="predicted"/>
<organism evidence="2 3">
    <name type="scientific">Rhynocoris fuscipes</name>
    <dbReference type="NCBI Taxonomy" id="488301"/>
    <lineage>
        <taxon>Eukaryota</taxon>
        <taxon>Metazoa</taxon>
        <taxon>Ecdysozoa</taxon>
        <taxon>Arthropoda</taxon>
        <taxon>Hexapoda</taxon>
        <taxon>Insecta</taxon>
        <taxon>Pterygota</taxon>
        <taxon>Neoptera</taxon>
        <taxon>Paraneoptera</taxon>
        <taxon>Hemiptera</taxon>
        <taxon>Heteroptera</taxon>
        <taxon>Panheteroptera</taxon>
        <taxon>Cimicomorpha</taxon>
        <taxon>Reduviidae</taxon>
        <taxon>Harpactorinae</taxon>
        <taxon>Harpactorini</taxon>
        <taxon>Rhynocoris</taxon>
    </lineage>
</organism>
<evidence type="ECO:0000256" key="1">
    <source>
        <dbReference type="SAM" id="MobiDB-lite"/>
    </source>
</evidence>
<dbReference type="EMBL" id="JAPXFL010000012">
    <property type="protein sequence ID" value="KAK9498323.1"/>
    <property type="molecule type" value="Genomic_DNA"/>
</dbReference>
<protein>
    <submittedName>
        <fullName evidence="2">Uncharacterized protein</fullName>
    </submittedName>
</protein>
<keyword evidence="3" id="KW-1185">Reference proteome</keyword>
<dbReference type="AlphaFoldDB" id="A0AAW1CKV3"/>
<dbReference type="Proteomes" id="UP001461498">
    <property type="component" value="Unassembled WGS sequence"/>
</dbReference>
<evidence type="ECO:0000313" key="2">
    <source>
        <dbReference type="EMBL" id="KAK9498323.1"/>
    </source>
</evidence>
<feature type="region of interest" description="Disordered" evidence="1">
    <location>
        <begin position="1"/>
        <end position="20"/>
    </location>
</feature>
<reference evidence="2 3" key="1">
    <citation type="submission" date="2022-12" db="EMBL/GenBank/DDBJ databases">
        <title>Chromosome-level genome assembly of true bugs.</title>
        <authorList>
            <person name="Ma L."/>
            <person name="Li H."/>
        </authorList>
    </citation>
    <scope>NUCLEOTIDE SEQUENCE [LARGE SCALE GENOMIC DNA]</scope>
    <source>
        <strain evidence="2">Lab_2022b</strain>
    </source>
</reference>
<name>A0AAW1CKV3_9HEMI</name>
<comment type="caution">
    <text evidence="2">The sequence shown here is derived from an EMBL/GenBank/DDBJ whole genome shotgun (WGS) entry which is preliminary data.</text>
</comment>